<dbReference type="InterPro" id="IPR002559">
    <property type="entry name" value="Transposase_11"/>
</dbReference>
<comment type="caution">
    <text evidence="2">The sequence shown here is derived from an EMBL/GenBank/DDBJ whole genome shotgun (WGS) entry which is preliminary data.</text>
</comment>
<reference evidence="2 3" key="1">
    <citation type="submission" date="2017-05" db="EMBL/GenBank/DDBJ databases">
        <title>Virgibacillus sp. AK90 isolated from a saltern of Kakinada, India.</title>
        <authorList>
            <person name="Gupta V."/>
            <person name="Sidhu C."/>
            <person name="Korpole S."/>
            <person name="Pinnaka A.K."/>
        </authorList>
    </citation>
    <scope>NUCLEOTIDE SEQUENCE [LARGE SCALE GENOMIC DNA]</scope>
    <source>
        <strain evidence="2 3">AK90</strain>
    </source>
</reference>
<dbReference type="Pfam" id="PF01609">
    <property type="entry name" value="DDE_Tnp_1"/>
    <property type="match status" value="1"/>
</dbReference>
<sequence>MQKIHLVLGPVKAEKVLEKLNLIYSSTISMCLRGYEWAIFRETKSGIKIHTSVLLCEEDVYPNKIIPTPARPADETKLDALIMPGEDVLNVFDRGYFKFKKFDAYSEEGIKFATRLKTNTKVHVIEDLSVEDASPITKHAIVKIGDILHLDDLTYDPII</sequence>
<gene>
    <name evidence="2" type="ORF">CAI16_18975</name>
</gene>
<dbReference type="Proteomes" id="UP000256488">
    <property type="component" value="Unassembled WGS sequence"/>
</dbReference>
<dbReference type="InterPro" id="IPR012337">
    <property type="entry name" value="RNaseH-like_sf"/>
</dbReference>
<dbReference type="SUPFAM" id="SSF53098">
    <property type="entry name" value="Ribonuclease H-like"/>
    <property type="match status" value="1"/>
</dbReference>
<organism evidence="2 3">
    <name type="scientific">Virgibacillus dokdonensis</name>
    <dbReference type="NCBI Taxonomy" id="302167"/>
    <lineage>
        <taxon>Bacteria</taxon>
        <taxon>Bacillati</taxon>
        <taxon>Bacillota</taxon>
        <taxon>Bacilli</taxon>
        <taxon>Bacillales</taxon>
        <taxon>Bacillaceae</taxon>
        <taxon>Virgibacillus</taxon>
    </lineage>
</organism>
<dbReference type="GO" id="GO:0003677">
    <property type="term" value="F:DNA binding"/>
    <property type="evidence" value="ECO:0007669"/>
    <property type="project" value="InterPro"/>
</dbReference>
<protein>
    <recommendedName>
        <fullName evidence="1">Transposase IS4-like domain-containing protein</fullName>
    </recommendedName>
</protein>
<dbReference type="EMBL" id="NFZX01000078">
    <property type="protein sequence ID" value="RFA32137.1"/>
    <property type="molecule type" value="Genomic_DNA"/>
</dbReference>
<name>A0A3E0WJ55_9BACI</name>
<proteinExistence type="predicted"/>
<evidence type="ECO:0000313" key="3">
    <source>
        <dbReference type="Proteomes" id="UP000256488"/>
    </source>
</evidence>
<dbReference type="RefSeq" id="WP_116279645.1">
    <property type="nucleotide sequence ID" value="NZ_NFZX01000078.1"/>
</dbReference>
<evidence type="ECO:0000313" key="2">
    <source>
        <dbReference type="EMBL" id="RFA32137.1"/>
    </source>
</evidence>
<dbReference type="AlphaFoldDB" id="A0A3E0WJ55"/>
<feature type="domain" description="Transposase IS4-like" evidence="1">
    <location>
        <begin position="44"/>
        <end position="125"/>
    </location>
</feature>
<evidence type="ECO:0000259" key="1">
    <source>
        <dbReference type="Pfam" id="PF01609"/>
    </source>
</evidence>
<dbReference type="GO" id="GO:0006313">
    <property type="term" value="P:DNA transposition"/>
    <property type="evidence" value="ECO:0007669"/>
    <property type="project" value="InterPro"/>
</dbReference>
<dbReference type="GO" id="GO:0004803">
    <property type="term" value="F:transposase activity"/>
    <property type="evidence" value="ECO:0007669"/>
    <property type="project" value="InterPro"/>
</dbReference>
<accession>A0A3E0WJ55</accession>